<dbReference type="Proteomes" id="UP001238523">
    <property type="component" value="Chromosome"/>
</dbReference>
<dbReference type="InterPro" id="IPR038765">
    <property type="entry name" value="Papain-like_cys_pep_sf"/>
</dbReference>
<dbReference type="EMBL" id="CP122379">
    <property type="protein sequence ID" value="WGF92014.1"/>
    <property type="molecule type" value="Genomic_DNA"/>
</dbReference>
<gene>
    <name evidence="2" type="ORF">QCQ61_12460</name>
</gene>
<dbReference type="InterPro" id="IPR002931">
    <property type="entry name" value="Transglutaminase-like"/>
</dbReference>
<keyword evidence="3" id="KW-1185">Reference proteome</keyword>
<dbReference type="SUPFAM" id="SSF54001">
    <property type="entry name" value="Cysteine proteinases"/>
    <property type="match status" value="1"/>
</dbReference>
<dbReference type="Gene3D" id="3.10.620.30">
    <property type="match status" value="1"/>
</dbReference>
<evidence type="ECO:0000313" key="3">
    <source>
        <dbReference type="Proteomes" id="UP001238523"/>
    </source>
</evidence>
<dbReference type="Pfam" id="PF01841">
    <property type="entry name" value="Transglut_core"/>
    <property type="match status" value="1"/>
</dbReference>
<accession>A0ABY8KRD3</accession>
<protein>
    <submittedName>
        <fullName evidence="2">Transglutaminase-like domain-containing protein</fullName>
    </submittedName>
</protein>
<evidence type="ECO:0000259" key="1">
    <source>
        <dbReference type="Pfam" id="PF01841"/>
    </source>
</evidence>
<proteinExistence type="predicted"/>
<reference evidence="2 3" key="1">
    <citation type="submission" date="2023-04" db="EMBL/GenBank/DDBJ databases">
        <title>Taxonomic identification of the Arctic strain Aequorivita sp. nov. and transcriptomic analysis in response to temperature stress.</title>
        <authorList>
            <person name="Liu W."/>
            <person name="Cong B."/>
            <person name="Lin J."/>
        </authorList>
    </citation>
    <scope>NUCLEOTIDE SEQUENCE [LARGE SCALE GENOMIC DNA]</scope>
    <source>
        <strain evidence="2 3">Ant34-E75</strain>
    </source>
</reference>
<organism evidence="2 3">
    <name type="scientific">Aequorivita marisscotiae</name>
    <dbReference type="NCBI Taxonomy" id="3040348"/>
    <lineage>
        <taxon>Bacteria</taxon>
        <taxon>Pseudomonadati</taxon>
        <taxon>Bacteroidota</taxon>
        <taxon>Flavobacteriia</taxon>
        <taxon>Flavobacteriales</taxon>
        <taxon>Flavobacteriaceae</taxon>
        <taxon>Aequorivita</taxon>
    </lineage>
</organism>
<feature type="domain" description="Transglutaminase-like" evidence="1">
    <location>
        <begin position="251"/>
        <end position="339"/>
    </location>
</feature>
<evidence type="ECO:0000313" key="2">
    <source>
        <dbReference type="EMBL" id="WGF92014.1"/>
    </source>
</evidence>
<sequence length="609" mass="69754">MKSFINASILLVSIFYCQWGAAQDFQLKSKLENIQIQADSSFVNEISIQFKSNKEPRFYPIIYDTELEQISNIQLFEQKGRRLKSLPIKNIEEEAVKLDYINSKKIKIVTIPADKEVQLTYTVICEELMYFSNLDFFSYNQIDTLNYIIDVPNEFKFVHNTIYQDSISFFAMDSISTNAGSKWKMKVAPKKVAPDPLQMFGIYKNMNVPFMRTLVMPSSYSDRPINYMNDWYLNKISSKKGLNPSVKKKIDALTATVTEPSEIVEILYNYVKNNFKYVAIEIGMGAFIPSHANDVYLNKEGDCKDLSNFLSEALKYKGIESDIALAATFQHISDCDFPSLSSANHVICIAYINNETILLDPTDPVHLMRTPVQSLQDRTILIVNKTGGSFYKIDAFSAQQNEISYNLNLNLDANENVIKGTFKIDYAGLSSNYLRRMQKYDGEEKFALNAETYYKEIFGNQTISDLSLINTADIFQLKGNIVINGKTFNDASHRYLFIDFLPRLIETESREALIEGTYLNNPYQKKVVVRIKLDEPIEAFNPIEHSKIGEGVSLHLNVRAISNTEIECHYNFIIDHLFIDRENSNTTNEILESFKNIINAPIVLETQKS</sequence>
<dbReference type="RefSeq" id="WP_279447977.1">
    <property type="nucleotide sequence ID" value="NZ_CP122379.1"/>
</dbReference>
<name>A0ABY8KRD3_9FLAO</name>